<dbReference type="AlphaFoldDB" id="A0A7L5BDA5"/>
<name>A0A7L5BDA5_9HYPH</name>
<proteinExistence type="predicted"/>
<protein>
    <submittedName>
        <fullName evidence="1">Uncharacterized protein</fullName>
    </submittedName>
</protein>
<sequence length="104" mass="10145">MSVVVSFFKPGGIGGVGAAPGIGYCRATEVLAVPGTTTTASQAGEMILIVSSESNVVRVAHGNTPDAAAAAATSDTTAGYPVAPGIMVHVAPGIGHKINVKALS</sequence>
<accession>A0A7L5BDA5</accession>
<dbReference type="RefSeq" id="WP_164056066.1">
    <property type="nucleotide sequence ID" value="NZ_CP048632.1"/>
</dbReference>
<evidence type="ECO:0000313" key="1">
    <source>
        <dbReference type="EMBL" id="QIB36874.1"/>
    </source>
</evidence>
<reference evidence="1 2" key="1">
    <citation type="submission" date="2020-02" db="EMBL/GenBank/DDBJ databases">
        <title>Plant-Promoting Endophytic Bacterium Rhizobium oryzihabitans sp. nov., Isolated from the Root of Rice.</title>
        <authorList>
            <person name="zhao J."/>
            <person name="Zhang G."/>
        </authorList>
    </citation>
    <scope>NUCLEOTIDE SEQUENCE [LARGE SCALE GENOMIC DNA]</scope>
    <source>
        <strain evidence="1 2">M15</strain>
    </source>
</reference>
<dbReference type="EMBL" id="CP048632">
    <property type="protein sequence ID" value="QIB36874.1"/>
    <property type="molecule type" value="Genomic_DNA"/>
</dbReference>
<dbReference type="KEGG" id="roy:G3A56_01745"/>
<organism evidence="1 2">
    <name type="scientific">Rhizobium oryzihabitans</name>
    <dbReference type="NCBI Taxonomy" id="2267833"/>
    <lineage>
        <taxon>Bacteria</taxon>
        <taxon>Pseudomonadati</taxon>
        <taxon>Pseudomonadota</taxon>
        <taxon>Alphaproteobacteria</taxon>
        <taxon>Hyphomicrobiales</taxon>
        <taxon>Rhizobiaceae</taxon>
        <taxon>Rhizobium/Agrobacterium group</taxon>
        <taxon>Rhizobium</taxon>
    </lineage>
</organism>
<gene>
    <name evidence="1" type="ORF">G3A56_01745</name>
</gene>
<evidence type="ECO:0000313" key="2">
    <source>
        <dbReference type="Proteomes" id="UP000464865"/>
    </source>
</evidence>
<keyword evidence="2" id="KW-1185">Reference proteome</keyword>
<dbReference type="Proteomes" id="UP000464865">
    <property type="component" value="Chromosome M15-11"/>
</dbReference>